<evidence type="ECO:0000256" key="1">
    <source>
        <dbReference type="SAM" id="MobiDB-lite"/>
    </source>
</evidence>
<sequence>MDAARFFQATATKTERSGFVLPTDHKRRPVTRNAASEMRPCLVPENQDKHDSTTERETDMANVEVQMRRMIEVSYWHQGEPHASVGNSTSISSRESDIAADPQPTLLTAFAAQPDQIPTLENTETLFGSILGFS</sequence>
<feature type="region of interest" description="Disordered" evidence="1">
    <location>
        <begin position="18"/>
        <end position="57"/>
    </location>
</feature>
<dbReference type="OrthoDB" id="61900at2759"/>
<feature type="region of interest" description="Disordered" evidence="1">
    <location>
        <begin position="77"/>
        <end position="104"/>
    </location>
</feature>
<proteinExistence type="predicted"/>
<reference evidence="2" key="1">
    <citation type="journal article" date="2020" name="Fungal Divers.">
        <title>Resolving the Mortierellaceae phylogeny through synthesis of multi-gene phylogenetics and phylogenomics.</title>
        <authorList>
            <person name="Vandepol N."/>
            <person name="Liber J."/>
            <person name="Desiro A."/>
            <person name="Na H."/>
            <person name="Kennedy M."/>
            <person name="Barry K."/>
            <person name="Grigoriev I.V."/>
            <person name="Miller A.N."/>
            <person name="O'Donnell K."/>
            <person name="Stajich J.E."/>
            <person name="Bonito G."/>
        </authorList>
    </citation>
    <scope>NUCLEOTIDE SEQUENCE</scope>
    <source>
        <strain evidence="2">MES-2147</strain>
    </source>
</reference>
<feature type="compositionally biased region" description="Basic and acidic residues" evidence="1">
    <location>
        <begin position="46"/>
        <end position="57"/>
    </location>
</feature>
<protein>
    <submittedName>
        <fullName evidence="2">Uncharacterized protein</fullName>
    </submittedName>
</protein>
<dbReference type="AlphaFoldDB" id="A0A9P6MB54"/>
<organism evidence="2 3">
    <name type="scientific">Modicella reniformis</name>
    <dbReference type="NCBI Taxonomy" id="1440133"/>
    <lineage>
        <taxon>Eukaryota</taxon>
        <taxon>Fungi</taxon>
        <taxon>Fungi incertae sedis</taxon>
        <taxon>Mucoromycota</taxon>
        <taxon>Mortierellomycotina</taxon>
        <taxon>Mortierellomycetes</taxon>
        <taxon>Mortierellales</taxon>
        <taxon>Mortierellaceae</taxon>
        <taxon>Modicella</taxon>
    </lineage>
</organism>
<gene>
    <name evidence="2" type="ORF">BGZ65_007211</name>
</gene>
<accession>A0A9P6MB54</accession>
<evidence type="ECO:0000313" key="2">
    <source>
        <dbReference type="EMBL" id="KAF9986568.1"/>
    </source>
</evidence>
<comment type="caution">
    <text evidence="2">The sequence shown here is derived from an EMBL/GenBank/DDBJ whole genome shotgun (WGS) entry which is preliminary data.</text>
</comment>
<keyword evidence="3" id="KW-1185">Reference proteome</keyword>
<evidence type="ECO:0000313" key="3">
    <source>
        <dbReference type="Proteomes" id="UP000749646"/>
    </source>
</evidence>
<name>A0A9P6MB54_9FUNG</name>
<dbReference type="EMBL" id="JAAAHW010003224">
    <property type="protein sequence ID" value="KAF9986568.1"/>
    <property type="molecule type" value="Genomic_DNA"/>
</dbReference>
<dbReference type="Proteomes" id="UP000749646">
    <property type="component" value="Unassembled WGS sequence"/>
</dbReference>